<dbReference type="AlphaFoldDB" id="A0A8T0V0W4"/>
<evidence type="ECO:0000313" key="3">
    <source>
        <dbReference type="Proteomes" id="UP000823388"/>
    </source>
</evidence>
<keyword evidence="3" id="KW-1185">Reference proteome</keyword>
<name>A0A8T0V0W4_PANVG</name>
<gene>
    <name evidence="2" type="ORF">PVAP13_3KG230354</name>
</gene>
<evidence type="ECO:0000256" key="1">
    <source>
        <dbReference type="SAM" id="MobiDB-lite"/>
    </source>
</evidence>
<feature type="compositionally biased region" description="Low complexity" evidence="1">
    <location>
        <begin position="52"/>
        <end position="64"/>
    </location>
</feature>
<protein>
    <submittedName>
        <fullName evidence="2">Uncharacterized protein</fullName>
    </submittedName>
</protein>
<evidence type="ECO:0000313" key="2">
    <source>
        <dbReference type="EMBL" id="KAG2628038.1"/>
    </source>
</evidence>
<dbReference type="Proteomes" id="UP000823388">
    <property type="component" value="Chromosome 3K"/>
</dbReference>
<organism evidence="2 3">
    <name type="scientific">Panicum virgatum</name>
    <name type="common">Blackwell switchgrass</name>
    <dbReference type="NCBI Taxonomy" id="38727"/>
    <lineage>
        <taxon>Eukaryota</taxon>
        <taxon>Viridiplantae</taxon>
        <taxon>Streptophyta</taxon>
        <taxon>Embryophyta</taxon>
        <taxon>Tracheophyta</taxon>
        <taxon>Spermatophyta</taxon>
        <taxon>Magnoliopsida</taxon>
        <taxon>Liliopsida</taxon>
        <taxon>Poales</taxon>
        <taxon>Poaceae</taxon>
        <taxon>PACMAD clade</taxon>
        <taxon>Panicoideae</taxon>
        <taxon>Panicodae</taxon>
        <taxon>Paniceae</taxon>
        <taxon>Panicinae</taxon>
        <taxon>Panicum</taxon>
        <taxon>Panicum sect. Hiantes</taxon>
    </lineage>
</organism>
<feature type="region of interest" description="Disordered" evidence="1">
    <location>
        <begin position="48"/>
        <end position="74"/>
    </location>
</feature>
<sequence>MGRVDHVFVRTRKHRLPPAVSFVRLFLHGGARGGRGELGFSGVESYGGRGGPAPVRRPAGARRGSQLPSEHGAPPLACTASAVSSRYGLQWGKELGGEMSWASGRSSARPLCALCWTSSAVHCLSALFQASSSSWFS</sequence>
<proteinExistence type="predicted"/>
<reference evidence="2" key="1">
    <citation type="submission" date="2020-05" db="EMBL/GenBank/DDBJ databases">
        <title>WGS assembly of Panicum virgatum.</title>
        <authorList>
            <person name="Lovell J.T."/>
            <person name="Jenkins J."/>
            <person name="Shu S."/>
            <person name="Juenger T.E."/>
            <person name="Schmutz J."/>
        </authorList>
    </citation>
    <scope>NUCLEOTIDE SEQUENCE</scope>
    <source>
        <strain evidence="2">AP13</strain>
    </source>
</reference>
<accession>A0A8T0V0W4</accession>
<comment type="caution">
    <text evidence="2">The sequence shown here is derived from an EMBL/GenBank/DDBJ whole genome shotgun (WGS) entry which is preliminary data.</text>
</comment>
<dbReference type="EMBL" id="CM029041">
    <property type="protein sequence ID" value="KAG2628038.1"/>
    <property type="molecule type" value="Genomic_DNA"/>
</dbReference>